<evidence type="ECO:0000313" key="4">
    <source>
        <dbReference type="Proteomes" id="UP001497623"/>
    </source>
</evidence>
<keyword evidence="2" id="KW-1133">Transmembrane helix</keyword>
<keyword evidence="2" id="KW-0472">Membrane</keyword>
<name>A0AAV2PZA4_MEGNR</name>
<dbReference type="AlphaFoldDB" id="A0AAV2PZA4"/>
<proteinExistence type="predicted"/>
<feature type="compositionally biased region" description="Basic residues" evidence="1">
    <location>
        <begin position="181"/>
        <end position="191"/>
    </location>
</feature>
<evidence type="ECO:0000256" key="2">
    <source>
        <dbReference type="SAM" id="Phobius"/>
    </source>
</evidence>
<dbReference type="Proteomes" id="UP001497623">
    <property type="component" value="Unassembled WGS sequence"/>
</dbReference>
<evidence type="ECO:0000313" key="3">
    <source>
        <dbReference type="EMBL" id="CAL4067423.1"/>
    </source>
</evidence>
<keyword evidence="2" id="KW-0812">Transmembrane</keyword>
<keyword evidence="4" id="KW-1185">Reference proteome</keyword>
<dbReference type="InterPro" id="IPR006631">
    <property type="entry name" value="DM4_12"/>
</dbReference>
<evidence type="ECO:0000256" key="1">
    <source>
        <dbReference type="SAM" id="MobiDB-lite"/>
    </source>
</evidence>
<feature type="region of interest" description="Disordered" evidence="1">
    <location>
        <begin position="54"/>
        <end position="197"/>
    </location>
</feature>
<organism evidence="3 4">
    <name type="scientific">Meganyctiphanes norvegica</name>
    <name type="common">Northern krill</name>
    <name type="synonym">Thysanopoda norvegica</name>
    <dbReference type="NCBI Taxonomy" id="48144"/>
    <lineage>
        <taxon>Eukaryota</taxon>
        <taxon>Metazoa</taxon>
        <taxon>Ecdysozoa</taxon>
        <taxon>Arthropoda</taxon>
        <taxon>Crustacea</taxon>
        <taxon>Multicrustacea</taxon>
        <taxon>Malacostraca</taxon>
        <taxon>Eumalacostraca</taxon>
        <taxon>Eucarida</taxon>
        <taxon>Euphausiacea</taxon>
        <taxon>Euphausiidae</taxon>
        <taxon>Meganyctiphanes</taxon>
    </lineage>
</organism>
<comment type="caution">
    <text evidence="3">The sequence shown here is derived from an EMBL/GenBank/DDBJ whole genome shotgun (WGS) entry which is preliminary data.</text>
</comment>
<accession>A0AAV2PZA4</accession>
<dbReference type="EMBL" id="CAXKWB010002681">
    <property type="protein sequence ID" value="CAL4067423.1"/>
    <property type="molecule type" value="Genomic_DNA"/>
</dbReference>
<feature type="compositionally biased region" description="Polar residues" evidence="1">
    <location>
        <begin position="151"/>
        <end position="168"/>
    </location>
</feature>
<feature type="transmembrane region" description="Helical" evidence="2">
    <location>
        <begin position="28"/>
        <end position="50"/>
    </location>
</feature>
<protein>
    <submittedName>
        <fullName evidence="3">Uncharacterized protein</fullName>
    </submittedName>
</protein>
<sequence>MALIGGGTGLGALINAGGLTFIGGGTGLANALSIGAVGSAIGLGLAAYAVTRPQESSGGYGYQQQSSGYHKRKGIERAERQPSTKGGRIAVASSKGPKRQGGKVNGPGPSRDSKVSEGRANSGNGKVRQRKFNQEGPSPGKDAHVVVINTKDPNQQGSVGVGRQSKSGPSHPAKIVTGRGKVGRPVRKLRTKREEQDSELSPLDVLQIEEQLELQETLELIRKHDTTGCGKRLMCELANMDQEQLTVEELSILNLVSHNTQSGVRPNQASQEYLDAKTKGQQGEDCGQVYPLCKMNGKQLMSIVMDYLP</sequence>
<dbReference type="Pfam" id="PF07841">
    <property type="entry name" value="DM4_12"/>
    <property type="match status" value="1"/>
</dbReference>
<reference evidence="3 4" key="1">
    <citation type="submission" date="2024-05" db="EMBL/GenBank/DDBJ databases">
        <authorList>
            <person name="Wallberg A."/>
        </authorList>
    </citation>
    <scope>NUCLEOTIDE SEQUENCE [LARGE SCALE GENOMIC DNA]</scope>
</reference>
<gene>
    <name evidence="3" type="ORF">MNOR_LOCUS6477</name>
</gene>